<protein>
    <submittedName>
        <fullName evidence="5">Beta-N-acetylhexosaminidase</fullName>
        <ecNumber evidence="5">3.2.1.52</ecNumber>
    </submittedName>
</protein>
<dbReference type="PANTHER" id="PTHR30480:SF16">
    <property type="entry name" value="GLYCOSIDE HYDROLASE FAMILY 3 DOMAIN PROTEIN"/>
    <property type="match status" value="1"/>
</dbReference>
<comment type="similarity">
    <text evidence="1">Belongs to the glycosyl hydrolase 3 family.</text>
</comment>
<dbReference type="GO" id="GO:0005975">
    <property type="term" value="P:carbohydrate metabolic process"/>
    <property type="evidence" value="ECO:0007669"/>
    <property type="project" value="InterPro"/>
</dbReference>
<keyword evidence="3 5" id="KW-0326">Glycosidase</keyword>
<dbReference type="Gene3D" id="3.20.20.300">
    <property type="entry name" value="Glycoside hydrolase, family 3, N-terminal domain"/>
    <property type="match status" value="1"/>
</dbReference>
<dbReference type="NCBIfam" id="NF003740">
    <property type="entry name" value="PRK05337.1"/>
    <property type="match status" value="1"/>
</dbReference>
<dbReference type="InterPro" id="IPR001764">
    <property type="entry name" value="Glyco_hydro_3_N"/>
</dbReference>
<gene>
    <name evidence="5" type="ordered locus">Mesil_0282</name>
</gene>
<evidence type="ECO:0000256" key="1">
    <source>
        <dbReference type="ARBA" id="ARBA00005336"/>
    </source>
</evidence>
<organism evidence="5 6">
    <name type="scientific">Allomeiothermus silvanus (strain ATCC 700542 / DSM 9946 / NBRC 106475 / NCIMB 13440 / VI-R2)</name>
    <name type="common">Thermus silvanus</name>
    <dbReference type="NCBI Taxonomy" id="526227"/>
    <lineage>
        <taxon>Bacteria</taxon>
        <taxon>Thermotogati</taxon>
        <taxon>Deinococcota</taxon>
        <taxon>Deinococci</taxon>
        <taxon>Thermales</taxon>
        <taxon>Thermaceae</taxon>
        <taxon>Allomeiothermus</taxon>
    </lineage>
</organism>
<accession>D7BHI6</accession>
<keyword evidence="2 5" id="KW-0378">Hydrolase</keyword>
<dbReference type="KEGG" id="msv:Mesil_0282"/>
<dbReference type="EMBL" id="CP002042">
    <property type="protein sequence ID" value="ADH62224.1"/>
    <property type="molecule type" value="Genomic_DNA"/>
</dbReference>
<dbReference type="GO" id="GO:0004563">
    <property type="term" value="F:beta-N-acetylhexosaminidase activity"/>
    <property type="evidence" value="ECO:0007669"/>
    <property type="project" value="UniProtKB-EC"/>
</dbReference>
<reference evidence="5 6" key="1">
    <citation type="journal article" date="2010" name="Stand. Genomic Sci.">
        <title>Complete genome sequence of Meiothermus silvanus type strain (VI-R2).</title>
        <authorList>
            <person name="Sikorski J."/>
            <person name="Tindall B.J."/>
            <person name="Lowry S."/>
            <person name="Lucas S."/>
            <person name="Nolan M."/>
            <person name="Copeland A."/>
            <person name="Glavina Del Rio T."/>
            <person name="Tice H."/>
            <person name="Cheng J.F."/>
            <person name="Han C."/>
            <person name="Pitluck S."/>
            <person name="Liolios K."/>
            <person name="Ivanova N."/>
            <person name="Mavromatis K."/>
            <person name="Mikhailova N."/>
            <person name="Pati A."/>
            <person name="Goodwin L."/>
            <person name="Chen A."/>
            <person name="Palaniappan K."/>
            <person name="Land M."/>
            <person name="Hauser L."/>
            <person name="Chang Y.J."/>
            <person name="Jeffries C.D."/>
            <person name="Rohde M."/>
            <person name="Goker M."/>
            <person name="Woyke T."/>
            <person name="Bristow J."/>
            <person name="Eisen J.A."/>
            <person name="Markowitz V."/>
            <person name="Hugenholtz P."/>
            <person name="Kyrpides N.C."/>
            <person name="Klenk H.P."/>
            <person name="Lapidus A."/>
        </authorList>
    </citation>
    <scope>NUCLEOTIDE SEQUENCE [LARGE SCALE GENOMIC DNA]</scope>
    <source>
        <strain evidence="6">ATCC 700542 / DSM 9946 / VI-R2</strain>
    </source>
</reference>
<dbReference type="PROSITE" id="PS00775">
    <property type="entry name" value="GLYCOSYL_HYDROL_F3"/>
    <property type="match status" value="1"/>
</dbReference>
<dbReference type="InterPro" id="IPR050226">
    <property type="entry name" value="NagZ_Beta-hexosaminidase"/>
</dbReference>
<dbReference type="EC" id="3.2.1.52" evidence="5"/>
<dbReference type="STRING" id="526227.Mesil_0282"/>
<evidence type="ECO:0000313" key="5">
    <source>
        <dbReference type="EMBL" id="ADH62224.1"/>
    </source>
</evidence>
<evidence type="ECO:0000259" key="4">
    <source>
        <dbReference type="Pfam" id="PF00933"/>
    </source>
</evidence>
<keyword evidence="6" id="KW-1185">Reference proteome</keyword>
<dbReference type="GO" id="GO:0009254">
    <property type="term" value="P:peptidoglycan turnover"/>
    <property type="evidence" value="ECO:0007669"/>
    <property type="project" value="TreeGrafter"/>
</dbReference>
<evidence type="ECO:0000256" key="3">
    <source>
        <dbReference type="ARBA" id="ARBA00023295"/>
    </source>
</evidence>
<evidence type="ECO:0000313" key="6">
    <source>
        <dbReference type="Proteomes" id="UP000001916"/>
    </source>
</evidence>
<dbReference type="InterPro" id="IPR017853">
    <property type="entry name" value="GH"/>
</dbReference>
<dbReference type="InterPro" id="IPR019800">
    <property type="entry name" value="Glyco_hydro_3_AS"/>
</dbReference>
<dbReference type="PANTHER" id="PTHR30480">
    <property type="entry name" value="BETA-HEXOSAMINIDASE-RELATED"/>
    <property type="match status" value="1"/>
</dbReference>
<evidence type="ECO:0000256" key="2">
    <source>
        <dbReference type="ARBA" id="ARBA00022801"/>
    </source>
</evidence>
<dbReference type="CAZy" id="GH3">
    <property type="family name" value="Glycoside Hydrolase Family 3"/>
</dbReference>
<dbReference type="RefSeq" id="WP_013156831.1">
    <property type="nucleotide sequence ID" value="NC_014212.1"/>
</dbReference>
<dbReference type="AlphaFoldDB" id="D7BHI6"/>
<dbReference type="SUPFAM" id="SSF51445">
    <property type="entry name" value="(Trans)glycosidases"/>
    <property type="match status" value="1"/>
</dbReference>
<dbReference type="Proteomes" id="UP000001916">
    <property type="component" value="Chromosome"/>
</dbReference>
<dbReference type="PRINTS" id="PR00133">
    <property type="entry name" value="GLHYDRLASE3"/>
</dbReference>
<sequence length="511" mass="55367">MKKYSAKFCPLVVDVPGPTLDDATRRHLAHYGFAGVCLFRKNVQHRRQLAELVEQIREVLGPEALIAIDQEGGAVLRTTDLPEAPSAMALGAADDPALAEAVGAAVGRGLISLGINWDYAPVLDVNTDPRNPVIGDRSFGSDPAKVAELGLSWARGLEGAGVMACVKHFPGHGDTYLDSHLALPVVRKPREQLEAVEFYPFRRAVEAGISSIMTAHILYPALDPEYPATLSQAILTGLLREEWGYDGLVVTDSMDMQAITQFSADRFNAGAAALHAFGAGADLVLALGSRETQQAQAEALRQAQEEGTIPAERWEESQRRLEEAIARFPGTPRPYSPTLEAGDLAIFTAAARRSITRYGEVQLPRPGDRILFVAPDVAVGESAYENGPAAQDLARRLAERFPGLKTLAYPRSEPEAIRESLQAALQEADFILYVTTSRQPLRPGEVELGHLLFASGRPALHVALWNPYHAMNLGQPALITYGWRQPTLEALLEALSGASTPGKLPVEFIPR</sequence>
<feature type="domain" description="Glycoside hydrolase family 3 N-terminal" evidence="4">
    <location>
        <begin position="20"/>
        <end position="321"/>
    </location>
</feature>
<proteinExistence type="inferred from homology"/>
<dbReference type="HOGENOM" id="CLU_008392_5_3_0"/>
<name>D7BHI6_ALLS1</name>
<dbReference type="InterPro" id="IPR036962">
    <property type="entry name" value="Glyco_hydro_3_N_sf"/>
</dbReference>
<dbReference type="eggNOG" id="COG1472">
    <property type="taxonomic scope" value="Bacteria"/>
</dbReference>
<dbReference type="Pfam" id="PF00933">
    <property type="entry name" value="Glyco_hydro_3"/>
    <property type="match status" value="1"/>
</dbReference>